<organism evidence="2 3">
    <name type="scientific">Puccinia graminis f. sp. tritici</name>
    <dbReference type="NCBI Taxonomy" id="56615"/>
    <lineage>
        <taxon>Eukaryota</taxon>
        <taxon>Fungi</taxon>
        <taxon>Dikarya</taxon>
        <taxon>Basidiomycota</taxon>
        <taxon>Pucciniomycotina</taxon>
        <taxon>Pucciniomycetes</taxon>
        <taxon>Pucciniales</taxon>
        <taxon>Pucciniaceae</taxon>
        <taxon>Puccinia</taxon>
    </lineage>
</organism>
<dbReference type="AlphaFoldDB" id="A0A5B0Q729"/>
<reference evidence="2 3" key="1">
    <citation type="submission" date="2019-05" db="EMBL/GenBank/DDBJ databases">
        <title>Emergence of the Ug99 lineage of the wheat stem rust pathogen through somatic hybridization.</title>
        <authorList>
            <person name="Li F."/>
            <person name="Upadhyaya N.M."/>
            <person name="Sperschneider J."/>
            <person name="Matny O."/>
            <person name="Nguyen-Phuc H."/>
            <person name="Mago R."/>
            <person name="Raley C."/>
            <person name="Miller M.E."/>
            <person name="Silverstein K.A.T."/>
            <person name="Henningsen E."/>
            <person name="Hirsch C.D."/>
            <person name="Visser B."/>
            <person name="Pretorius Z.A."/>
            <person name="Steffenson B.J."/>
            <person name="Schwessinger B."/>
            <person name="Dodds P.N."/>
            <person name="Figueroa M."/>
        </authorList>
    </citation>
    <scope>NUCLEOTIDE SEQUENCE [LARGE SCALE GENOMIC DNA]</scope>
    <source>
        <strain evidence="2">21-0</strain>
    </source>
</reference>
<evidence type="ECO:0000256" key="1">
    <source>
        <dbReference type="SAM" id="SignalP"/>
    </source>
</evidence>
<gene>
    <name evidence="2" type="ORF">PGT21_050231</name>
</gene>
<comment type="caution">
    <text evidence="2">The sequence shown here is derived from an EMBL/GenBank/DDBJ whole genome shotgun (WGS) entry which is preliminary data.</text>
</comment>
<evidence type="ECO:0000313" key="3">
    <source>
        <dbReference type="Proteomes" id="UP000324748"/>
    </source>
</evidence>
<feature type="chain" id="PRO_5023031031" evidence="1">
    <location>
        <begin position="20"/>
        <end position="228"/>
    </location>
</feature>
<keyword evidence="3" id="KW-1185">Reference proteome</keyword>
<keyword evidence="1" id="KW-0732">Signal</keyword>
<sequence>MMTYARICWLMYRWMVAPGCSLWRKSCRDSPDLLASRSTFPNRPHVGSLEHELHQSPPDNPLWLTEVPFIHSTPGQPVFFNTSNIYSSKDRVYILGLLSNDESIEKKNTTLFLRTTNQPAVFDPTKHPNQTKTSFRSILIPQLLSPPATWLGDPKAFQAHLPRFSSCHRHSPSALVSLPAAVPIFRHRSRLFLHMYADNSSSISTCKNTIPARNNRGPHIIHTANERA</sequence>
<dbReference type="EMBL" id="VSWC01000028">
    <property type="protein sequence ID" value="KAA1108859.1"/>
    <property type="molecule type" value="Genomic_DNA"/>
</dbReference>
<evidence type="ECO:0000313" key="2">
    <source>
        <dbReference type="EMBL" id="KAA1108859.1"/>
    </source>
</evidence>
<proteinExistence type="predicted"/>
<feature type="signal peptide" evidence="1">
    <location>
        <begin position="1"/>
        <end position="19"/>
    </location>
</feature>
<accession>A0A5B0Q729</accession>
<protein>
    <submittedName>
        <fullName evidence="2">Uncharacterized protein</fullName>
    </submittedName>
</protein>
<dbReference type="Proteomes" id="UP000324748">
    <property type="component" value="Unassembled WGS sequence"/>
</dbReference>
<name>A0A5B0Q729_PUCGR</name>